<feature type="region of interest" description="Disordered" evidence="8">
    <location>
        <begin position="324"/>
        <end position="350"/>
    </location>
</feature>
<evidence type="ECO:0000256" key="7">
    <source>
        <dbReference type="ARBA" id="ARBA00038532"/>
    </source>
</evidence>
<feature type="domain" description="ADF-H" evidence="9">
    <location>
        <begin position="6"/>
        <end position="140"/>
    </location>
</feature>
<dbReference type="PANTHER" id="PTHR13759">
    <property type="entry name" value="TWINFILIN"/>
    <property type="match status" value="1"/>
</dbReference>
<dbReference type="RefSeq" id="XP_007410701.1">
    <property type="nucleotide sequence ID" value="XM_007410639.1"/>
</dbReference>
<dbReference type="eggNOG" id="KOG1747">
    <property type="taxonomic scope" value="Eukaryota"/>
</dbReference>
<evidence type="ECO:0000256" key="1">
    <source>
        <dbReference type="ARBA" id="ARBA00004245"/>
    </source>
</evidence>
<dbReference type="VEuPathDB" id="FungiDB:MELLADRAFT_43666"/>
<dbReference type="CDD" id="cd11285">
    <property type="entry name" value="ADF_Twf-N_like"/>
    <property type="match status" value="1"/>
</dbReference>
<dbReference type="SMART" id="SM00102">
    <property type="entry name" value="ADF"/>
    <property type="match status" value="2"/>
</dbReference>
<feature type="domain" description="ADF-H" evidence="9">
    <location>
        <begin position="188"/>
        <end position="318"/>
    </location>
</feature>
<proteinExistence type="inferred from homology"/>
<comment type="subunit">
    <text evidence="7">Interacts with G-actin; ADP-actin form.</text>
</comment>
<dbReference type="Gene3D" id="3.40.20.10">
    <property type="entry name" value="Severin"/>
    <property type="match status" value="2"/>
</dbReference>
<evidence type="ECO:0000256" key="6">
    <source>
        <dbReference type="ARBA" id="ARBA00023212"/>
    </source>
</evidence>
<evidence type="ECO:0000256" key="2">
    <source>
        <dbReference type="ARBA" id="ARBA00009557"/>
    </source>
</evidence>
<evidence type="ECO:0000313" key="11">
    <source>
        <dbReference type="Proteomes" id="UP000001072"/>
    </source>
</evidence>
<dbReference type="GO" id="GO:0030042">
    <property type="term" value="P:actin filament depolymerization"/>
    <property type="evidence" value="ECO:0007669"/>
    <property type="project" value="TreeGrafter"/>
</dbReference>
<dbReference type="OrthoDB" id="10006997at2759"/>
<organism evidence="11">
    <name type="scientific">Melampsora larici-populina (strain 98AG31 / pathotype 3-4-7)</name>
    <name type="common">Poplar leaf rust fungus</name>
    <dbReference type="NCBI Taxonomy" id="747676"/>
    <lineage>
        <taxon>Eukaryota</taxon>
        <taxon>Fungi</taxon>
        <taxon>Dikarya</taxon>
        <taxon>Basidiomycota</taxon>
        <taxon>Pucciniomycotina</taxon>
        <taxon>Pucciniomycetes</taxon>
        <taxon>Pucciniales</taxon>
        <taxon>Melampsoraceae</taxon>
        <taxon>Melampsora</taxon>
    </lineage>
</organism>
<evidence type="ECO:0000256" key="3">
    <source>
        <dbReference type="ARBA" id="ARBA00022490"/>
    </source>
</evidence>
<dbReference type="InterPro" id="IPR002108">
    <property type="entry name" value="ADF-H"/>
</dbReference>
<dbReference type="GO" id="GO:0003785">
    <property type="term" value="F:actin monomer binding"/>
    <property type="evidence" value="ECO:0007669"/>
    <property type="project" value="TreeGrafter"/>
</dbReference>
<dbReference type="GO" id="GO:0051015">
    <property type="term" value="F:actin filament binding"/>
    <property type="evidence" value="ECO:0007669"/>
    <property type="project" value="TreeGrafter"/>
</dbReference>
<dbReference type="PANTHER" id="PTHR13759:SF1">
    <property type="entry name" value="TWINFILIN"/>
    <property type="match status" value="1"/>
</dbReference>
<feature type="non-terminal residue" evidence="10">
    <location>
        <position position="1"/>
    </location>
</feature>
<accession>F4RNR2</accession>
<dbReference type="GO" id="GO:0051016">
    <property type="term" value="P:barbed-end actin filament capping"/>
    <property type="evidence" value="ECO:0007669"/>
    <property type="project" value="TreeGrafter"/>
</dbReference>
<dbReference type="GeneID" id="18928131"/>
<evidence type="ECO:0000259" key="9">
    <source>
        <dbReference type="PROSITE" id="PS51263"/>
    </source>
</evidence>
<reference evidence="11" key="1">
    <citation type="journal article" date="2011" name="Proc. Natl. Acad. Sci. U.S.A.">
        <title>Obligate biotrophy features unraveled by the genomic analysis of rust fungi.</title>
        <authorList>
            <person name="Duplessis S."/>
            <person name="Cuomo C.A."/>
            <person name="Lin Y.-C."/>
            <person name="Aerts A."/>
            <person name="Tisserant E."/>
            <person name="Veneault-Fourrey C."/>
            <person name="Joly D.L."/>
            <person name="Hacquard S."/>
            <person name="Amselem J."/>
            <person name="Cantarel B.L."/>
            <person name="Chiu R."/>
            <person name="Coutinho P.M."/>
            <person name="Feau N."/>
            <person name="Field M."/>
            <person name="Frey P."/>
            <person name="Gelhaye E."/>
            <person name="Goldberg J."/>
            <person name="Grabherr M.G."/>
            <person name="Kodira C.D."/>
            <person name="Kohler A."/>
            <person name="Kuees U."/>
            <person name="Lindquist E.A."/>
            <person name="Lucas S.M."/>
            <person name="Mago R."/>
            <person name="Mauceli E."/>
            <person name="Morin E."/>
            <person name="Murat C."/>
            <person name="Pangilinan J.L."/>
            <person name="Park R."/>
            <person name="Pearson M."/>
            <person name="Quesneville H."/>
            <person name="Rouhier N."/>
            <person name="Sakthikumar S."/>
            <person name="Salamov A.A."/>
            <person name="Schmutz J."/>
            <person name="Selles B."/>
            <person name="Shapiro H."/>
            <person name="Tanguay P."/>
            <person name="Tuskan G.A."/>
            <person name="Henrissat B."/>
            <person name="Van de Peer Y."/>
            <person name="Rouze P."/>
            <person name="Ellis J.G."/>
            <person name="Dodds P.N."/>
            <person name="Schein J.E."/>
            <person name="Zhong S."/>
            <person name="Hamelin R.C."/>
            <person name="Grigoriev I.V."/>
            <person name="Szabo L.J."/>
            <person name="Martin F."/>
        </authorList>
    </citation>
    <scope>NUCLEOTIDE SEQUENCE [LARGE SCALE GENOMIC DNA]</scope>
    <source>
        <strain evidence="11">98AG31 / pathotype 3-4-7</strain>
    </source>
</reference>
<dbReference type="EMBL" id="GL883110">
    <property type="protein sequence ID" value="EGG06050.1"/>
    <property type="molecule type" value="Genomic_DNA"/>
</dbReference>
<dbReference type="KEGG" id="mlr:MELLADRAFT_43666"/>
<dbReference type="InterPro" id="IPR029006">
    <property type="entry name" value="ADF-H/Gelsolin-like_dom_sf"/>
</dbReference>
<comment type="subcellular location">
    <subcellularLocation>
        <location evidence="1">Cytoplasm</location>
        <location evidence="1">Cytoskeleton</location>
    </subcellularLocation>
</comment>
<keyword evidence="6" id="KW-0206">Cytoskeleton</keyword>
<evidence type="ECO:0000256" key="8">
    <source>
        <dbReference type="SAM" id="MobiDB-lite"/>
    </source>
</evidence>
<dbReference type="InterPro" id="IPR028458">
    <property type="entry name" value="Twinfilin"/>
</dbReference>
<dbReference type="GO" id="GO:0005884">
    <property type="term" value="C:actin filament"/>
    <property type="evidence" value="ECO:0007669"/>
    <property type="project" value="TreeGrafter"/>
</dbReference>
<gene>
    <name evidence="10" type="ORF">MELLADRAFT_43666</name>
</gene>
<dbReference type="AlphaFoldDB" id="F4RNR2"/>
<evidence type="ECO:0000256" key="4">
    <source>
        <dbReference type="ARBA" id="ARBA00022737"/>
    </source>
</evidence>
<keyword evidence="11" id="KW-1185">Reference proteome</keyword>
<evidence type="ECO:0000313" key="10">
    <source>
        <dbReference type="EMBL" id="EGG06050.1"/>
    </source>
</evidence>
<dbReference type="InParanoid" id="F4RNR2"/>
<dbReference type="SUPFAM" id="SSF55753">
    <property type="entry name" value="Actin depolymerizing proteins"/>
    <property type="match status" value="2"/>
</dbReference>
<dbReference type="FunCoup" id="F4RNR2">
    <property type="interactions" value="187"/>
</dbReference>
<name>F4RNR2_MELLP</name>
<dbReference type="GO" id="GO:0005737">
    <property type="term" value="C:cytoplasm"/>
    <property type="evidence" value="ECO:0007669"/>
    <property type="project" value="TreeGrafter"/>
</dbReference>
<dbReference type="PROSITE" id="PS51263">
    <property type="entry name" value="ADF_H"/>
    <property type="match status" value="2"/>
</dbReference>
<dbReference type="Proteomes" id="UP000001072">
    <property type="component" value="Unassembled WGS sequence"/>
</dbReference>
<dbReference type="HOGENOM" id="CLU_031995_0_1_1"/>
<comment type="similarity">
    <text evidence="2">Belongs to the actin-binding proteins ADF family. Twinfilin subfamily.</text>
</comment>
<evidence type="ECO:0000256" key="5">
    <source>
        <dbReference type="ARBA" id="ARBA00023203"/>
    </source>
</evidence>
<dbReference type="Pfam" id="PF00241">
    <property type="entry name" value="Cofilin_ADF"/>
    <property type="match status" value="2"/>
</dbReference>
<dbReference type="STRING" id="747676.F4RNR2"/>
<protein>
    <recommendedName>
        <fullName evidence="9">ADF-H domain-containing protein</fullName>
    </recommendedName>
</protein>
<sequence>MSAQSGISVSPELSEDFVKAVSKTDDIRLIVVVIEDEVAITKVSLPPHVGRSDVEDFALIDDVLEDDKPAYVLYRLNEPEGGSWIFISYVPDNAKVREKMLYASTRATISRQLGETHFKESIFATSKRDLTPEGYLAHLASQTAQAPMTARERELADIKAAEGISAITMGTEVRSSNVWGANGGNNASLGLKWNSDAQEAFQAWCGQSGSKSVQFNIELGTETIVLSENGASDELVFPDSQPSYTFYHYTPAAQESMSLPIFIYACPPKSPVRSRLVYSSSSSSVSGKASEFGVQLSKKFETSDPDEINDDYINSELKSILAPVDSNESASHQPLDKPAFAKPARPGRRR</sequence>
<keyword evidence="5" id="KW-0009">Actin-binding</keyword>
<keyword evidence="4" id="KW-0677">Repeat</keyword>
<keyword evidence="3" id="KW-0963">Cytoplasm</keyword>
<dbReference type="FunFam" id="3.40.20.10:FF:000042">
    <property type="entry name" value="Actin depolymerizing protein"/>
    <property type="match status" value="1"/>
</dbReference>